<dbReference type="SMART" id="SM00871">
    <property type="entry name" value="AraC_E_bind"/>
    <property type="match status" value="1"/>
</dbReference>
<evidence type="ECO:0000259" key="1">
    <source>
        <dbReference type="SMART" id="SM00871"/>
    </source>
</evidence>
<evidence type="ECO:0000313" key="3">
    <source>
        <dbReference type="Proteomes" id="UP001177080"/>
    </source>
</evidence>
<dbReference type="Proteomes" id="UP001177080">
    <property type="component" value="Unassembled WGS sequence"/>
</dbReference>
<gene>
    <name evidence="2" type="ORF">GB928_025565</name>
</gene>
<name>A0ABT8XMB8_9HYPH</name>
<organism evidence="2 3">
    <name type="scientific">Shinella curvata</name>
    <dbReference type="NCBI Taxonomy" id="1817964"/>
    <lineage>
        <taxon>Bacteria</taxon>
        <taxon>Pseudomonadati</taxon>
        <taxon>Pseudomonadota</taxon>
        <taxon>Alphaproteobacteria</taxon>
        <taxon>Hyphomicrobiales</taxon>
        <taxon>Rhizobiaceae</taxon>
        <taxon>Shinella</taxon>
    </lineage>
</organism>
<evidence type="ECO:0000313" key="2">
    <source>
        <dbReference type="EMBL" id="MDO6124563.1"/>
    </source>
</evidence>
<keyword evidence="3" id="KW-1185">Reference proteome</keyword>
<dbReference type="SUPFAM" id="SSF55136">
    <property type="entry name" value="Probable bacterial effector-binding domain"/>
    <property type="match status" value="1"/>
</dbReference>
<dbReference type="Gene3D" id="3.20.80.10">
    <property type="entry name" value="Regulatory factor, effector binding domain"/>
    <property type="match status" value="1"/>
</dbReference>
<dbReference type="EMBL" id="WHSC02000013">
    <property type="protein sequence ID" value="MDO6124563.1"/>
    <property type="molecule type" value="Genomic_DNA"/>
</dbReference>
<sequence length="164" mass="18150">MLTIPEIIEWGPKTYVAVRLPVVIPFGQEMDPAFEELFDAFANAGVEPDGIEFVKFNLIDMPRLEIEVGMTTDAAVPLSGRLVSGVLPSGRYVRMTYTGPYDALYDATAMLVGWAKEKGLQWDAKSTEHGDRFASRLEVHDNNPSTEPDPTKLVTTLLFKLADS</sequence>
<accession>A0ABT8XMB8</accession>
<reference evidence="2" key="1">
    <citation type="submission" date="2022-04" db="EMBL/GenBank/DDBJ databases">
        <title>Shinella lacus sp. nov., a novel member of the genus Shinella from water.</title>
        <authorList>
            <person name="Deng Y."/>
        </authorList>
    </citation>
    <scope>NUCLEOTIDE SEQUENCE</scope>
    <source>
        <strain evidence="2">JCM 31239</strain>
    </source>
</reference>
<dbReference type="Pfam" id="PF06445">
    <property type="entry name" value="GyrI-like"/>
    <property type="match status" value="1"/>
</dbReference>
<dbReference type="RefSeq" id="WP_244763533.1">
    <property type="nucleotide sequence ID" value="NZ_JALJCJ010000008.1"/>
</dbReference>
<proteinExistence type="predicted"/>
<dbReference type="InterPro" id="IPR029442">
    <property type="entry name" value="GyrI-like"/>
</dbReference>
<feature type="domain" description="AraC effector-binding" evidence="1">
    <location>
        <begin position="3"/>
        <end position="162"/>
    </location>
</feature>
<comment type="caution">
    <text evidence="2">The sequence shown here is derived from an EMBL/GenBank/DDBJ whole genome shotgun (WGS) entry which is preliminary data.</text>
</comment>
<protein>
    <submittedName>
        <fullName evidence="2">GyrI-like domain-containing protein</fullName>
    </submittedName>
</protein>
<dbReference type="InterPro" id="IPR011256">
    <property type="entry name" value="Reg_factor_effector_dom_sf"/>
</dbReference>
<dbReference type="InterPro" id="IPR010499">
    <property type="entry name" value="AraC_E-bd"/>
</dbReference>